<dbReference type="Gene3D" id="3.40.30.10">
    <property type="entry name" value="Glutaredoxin"/>
    <property type="match status" value="1"/>
</dbReference>
<evidence type="ECO:0008006" key="5">
    <source>
        <dbReference type="Google" id="ProtNLM"/>
    </source>
</evidence>
<evidence type="ECO:0000313" key="3">
    <source>
        <dbReference type="EMBL" id="KAF8562063.1"/>
    </source>
</evidence>
<reference evidence="3 4" key="1">
    <citation type="submission" date="2019-07" db="EMBL/GenBank/DDBJ databases">
        <title>Annotation for the trematode Paragonimus westermani.</title>
        <authorList>
            <person name="Choi Y.-J."/>
        </authorList>
    </citation>
    <scope>NUCLEOTIDE SEQUENCE [LARGE SCALE GENOMIC DNA]</scope>
    <source>
        <strain evidence="3">180907_Pwestermani</strain>
    </source>
</reference>
<accession>A0A8T0D2F9</accession>
<dbReference type="PANTHER" id="PTHR13544">
    <property type="entry name" value="SELENOPROTEIN T"/>
    <property type="match status" value="1"/>
</dbReference>
<evidence type="ECO:0000313" key="4">
    <source>
        <dbReference type="Proteomes" id="UP000699462"/>
    </source>
</evidence>
<dbReference type="InterPro" id="IPR036249">
    <property type="entry name" value="Thioredoxin-like_sf"/>
</dbReference>
<organism evidence="3 4">
    <name type="scientific">Paragonimus westermani</name>
    <dbReference type="NCBI Taxonomy" id="34504"/>
    <lineage>
        <taxon>Eukaryota</taxon>
        <taxon>Metazoa</taxon>
        <taxon>Spiralia</taxon>
        <taxon>Lophotrochozoa</taxon>
        <taxon>Platyhelminthes</taxon>
        <taxon>Trematoda</taxon>
        <taxon>Digenea</taxon>
        <taxon>Plagiorchiida</taxon>
        <taxon>Troglotremata</taxon>
        <taxon>Troglotrematidae</taxon>
        <taxon>Paragonimus</taxon>
    </lineage>
</organism>
<dbReference type="PANTHER" id="PTHR13544:SF0">
    <property type="entry name" value="THIOREDOXIN REDUCTASE-LIKE SELENOPROTEIN T"/>
    <property type="match status" value="1"/>
</dbReference>
<evidence type="ECO:0000256" key="1">
    <source>
        <dbReference type="ARBA" id="ARBA00022729"/>
    </source>
</evidence>
<evidence type="ECO:0000256" key="2">
    <source>
        <dbReference type="ARBA" id="ARBA00023284"/>
    </source>
</evidence>
<dbReference type="GO" id="GO:0004791">
    <property type="term" value="F:thioredoxin-disulfide reductase (NADPH) activity"/>
    <property type="evidence" value="ECO:0007669"/>
    <property type="project" value="TreeGrafter"/>
</dbReference>
<comment type="caution">
    <text evidence="3">The sequence shown here is derived from an EMBL/GenBank/DDBJ whole genome shotgun (WGS) entry which is preliminary data.</text>
</comment>
<protein>
    <recommendedName>
        <fullName evidence="5">Selenoprotein T</fullName>
    </recommendedName>
</protein>
<dbReference type="GO" id="GO:0005789">
    <property type="term" value="C:endoplasmic reticulum membrane"/>
    <property type="evidence" value="ECO:0007669"/>
    <property type="project" value="TreeGrafter"/>
</dbReference>
<keyword evidence="4" id="KW-1185">Reference proteome</keyword>
<dbReference type="InterPro" id="IPR019389">
    <property type="entry name" value="Selenoprotein_T"/>
</dbReference>
<proteinExistence type="predicted"/>
<keyword evidence="1" id="KW-0732">Signal</keyword>
<dbReference type="AlphaFoldDB" id="A0A8T0D2F9"/>
<dbReference type="Proteomes" id="UP000699462">
    <property type="component" value="Unassembled WGS sequence"/>
</dbReference>
<sequence length="74" mass="8306">MVFLLGNLVEGQLLSTGAFEVYFNDMPIWSKLNSQRIPQPSELLEAITNQIKFDPSKQTFDRSSSSQTTLSPNV</sequence>
<dbReference type="SUPFAM" id="SSF52833">
    <property type="entry name" value="Thioredoxin-like"/>
    <property type="match status" value="1"/>
</dbReference>
<dbReference type="OrthoDB" id="60822at2759"/>
<dbReference type="EMBL" id="JTDF01021271">
    <property type="protein sequence ID" value="KAF8562063.1"/>
    <property type="molecule type" value="Genomic_DNA"/>
</dbReference>
<name>A0A8T0D2F9_9TREM</name>
<dbReference type="InterPro" id="IPR011893">
    <property type="entry name" value="Selenoprotein_Rdx-typ"/>
</dbReference>
<dbReference type="Pfam" id="PF10262">
    <property type="entry name" value="Rdx"/>
    <property type="match status" value="1"/>
</dbReference>
<gene>
    <name evidence="3" type="ORF">P879_04628</name>
</gene>
<dbReference type="GO" id="GO:0045454">
    <property type="term" value="P:cell redox homeostasis"/>
    <property type="evidence" value="ECO:0007669"/>
    <property type="project" value="TreeGrafter"/>
</dbReference>
<keyword evidence="2" id="KW-0676">Redox-active center</keyword>
<dbReference type="NCBIfam" id="TIGR02174">
    <property type="entry name" value="CXXU_selWTH"/>
    <property type="match status" value="1"/>
</dbReference>